<dbReference type="EMBL" id="CP001739">
    <property type="protein sequence ID" value="ACZ09743.1"/>
    <property type="molecule type" value="Genomic_DNA"/>
</dbReference>
<accession>D1AND9</accession>
<name>D1AND9_SEBTE</name>
<dbReference type="Proteomes" id="UP000000845">
    <property type="component" value="Chromosome"/>
</dbReference>
<organism evidence="1 2">
    <name type="scientific">Sebaldella termitidis (strain ATCC 33386 / NCTC 11300)</name>
    <dbReference type="NCBI Taxonomy" id="526218"/>
    <lineage>
        <taxon>Bacteria</taxon>
        <taxon>Fusobacteriati</taxon>
        <taxon>Fusobacteriota</taxon>
        <taxon>Fusobacteriia</taxon>
        <taxon>Fusobacteriales</taxon>
        <taxon>Leptotrichiaceae</taxon>
        <taxon>Sebaldella</taxon>
    </lineage>
</organism>
<dbReference type="HOGENOM" id="CLU_3188868_0_0_0"/>
<protein>
    <submittedName>
        <fullName evidence="1">Uncharacterized protein</fullName>
    </submittedName>
</protein>
<sequence length="46" mass="5426">MENLEMDYLYYSCILIDVLLENPDGLGELATELEILKREYCKNIKN</sequence>
<dbReference type="KEGG" id="str:Sterm_2899"/>
<dbReference type="RefSeq" id="WP_012862325.1">
    <property type="nucleotide sequence ID" value="NC_013517.1"/>
</dbReference>
<gene>
    <name evidence="1" type="ordered locus">Sterm_2899</name>
</gene>
<evidence type="ECO:0000313" key="2">
    <source>
        <dbReference type="Proteomes" id="UP000000845"/>
    </source>
</evidence>
<dbReference type="AlphaFoldDB" id="D1AND9"/>
<reference evidence="2" key="1">
    <citation type="submission" date="2009-09" db="EMBL/GenBank/DDBJ databases">
        <title>The complete chromosome of Sebaldella termitidis ATCC 33386.</title>
        <authorList>
            <consortium name="US DOE Joint Genome Institute (JGI-PGF)"/>
            <person name="Lucas S."/>
            <person name="Copeland A."/>
            <person name="Lapidus A."/>
            <person name="Glavina del Rio T."/>
            <person name="Dalin E."/>
            <person name="Tice H."/>
            <person name="Bruce D."/>
            <person name="Goodwin L."/>
            <person name="Pitluck S."/>
            <person name="Kyrpides N."/>
            <person name="Mavromatis K."/>
            <person name="Ivanova N."/>
            <person name="Mikhailova N."/>
            <person name="Sims D."/>
            <person name="Meincke L."/>
            <person name="Brettin T."/>
            <person name="Detter J.C."/>
            <person name="Han C."/>
            <person name="Larimer F."/>
            <person name="Land M."/>
            <person name="Hauser L."/>
            <person name="Markowitz V."/>
            <person name="Cheng J.F."/>
            <person name="Hugenholtz P."/>
            <person name="Woyke T."/>
            <person name="Wu D."/>
            <person name="Eisen J.A."/>
        </authorList>
    </citation>
    <scope>NUCLEOTIDE SEQUENCE [LARGE SCALE GENOMIC DNA]</scope>
    <source>
        <strain evidence="2">ATCC 33386 / NCTC 11300</strain>
    </source>
</reference>
<evidence type="ECO:0000313" key="1">
    <source>
        <dbReference type="EMBL" id="ACZ09743.1"/>
    </source>
</evidence>
<keyword evidence="2" id="KW-1185">Reference proteome</keyword>
<proteinExistence type="predicted"/>
<reference evidence="1 2" key="2">
    <citation type="journal article" date="2010" name="Stand. Genomic Sci.">
        <title>Complete genome sequence of Sebaldella termitidis type strain (NCTC 11300).</title>
        <authorList>
            <person name="Harmon-Smith M."/>
            <person name="Celia L."/>
            <person name="Chertkov O."/>
            <person name="Lapidus A."/>
            <person name="Copeland A."/>
            <person name="Glavina Del Rio T."/>
            <person name="Nolan M."/>
            <person name="Lucas S."/>
            <person name="Tice H."/>
            <person name="Cheng J.F."/>
            <person name="Han C."/>
            <person name="Detter J.C."/>
            <person name="Bruce D."/>
            <person name="Goodwin L."/>
            <person name="Pitluck S."/>
            <person name="Pati A."/>
            <person name="Liolios K."/>
            <person name="Ivanova N."/>
            <person name="Mavromatis K."/>
            <person name="Mikhailova N."/>
            <person name="Chen A."/>
            <person name="Palaniappan K."/>
            <person name="Land M."/>
            <person name="Hauser L."/>
            <person name="Chang Y.J."/>
            <person name="Jeffries C.D."/>
            <person name="Brettin T."/>
            <person name="Goker M."/>
            <person name="Beck B."/>
            <person name="Bristow J."/>
            <person name="Eisen J.A."/>
            <person name="Markowitz V."/>
            <person name="Hugenholtz P."/>
            <person name="Kyrpides N.C."/>
            <person name="Klenk H.P."/>
            <person name="Chen F."/>
        </authorList>
    </citation>
    <scope>NUCLEOTIDE SEQUENCE [LARGE SCALE GENOMIC DNA]</scope>
    <source>
        <strain evidence="2">ATCC 33386 / NCTC 11300</strain>
    </source>
</reference>